<accession>G9ZHX3</accession>
<dbReference type="STRING" id="797473.HMPREF9080_02382"/>
<dbReference type="RefSeq" id="WP_006986376.1">
    <property type="nucleotide sequence ID" value="NZ_JH417953.1"/>
</dbReference>
<sequence>MFEFMKMTEEMKKKLDPDAYLCVIDKSANIIIWQGYVHWTEREMGFYYERFYIAKDYAKIAFFILSCDKEYLPNGNEHITPGDEVIYNWSIDYFERINMCTYKDEELLEILKDGLSVYGMGVQNEIHPDFTVTFDF</sequence>
<evidence type="ECO:0000313" key="1">
    <source>
        <dbReference type="EMBL" id="EHM52342.1"/>
    </source>
</evidence>
<dbReference type="Proteomes" id="UP000004750">
    <property type="component" value="Unassembled WGS sequence"/>
</dbReference>
<proteinExistence type="predicted"/>
<dbReference type="HOGENOM" id="CLU_1871673_0_0_6"/>
<reference evidence="1 2" key="1">
    <citation type="submission" date="2011-08" db="EMBL/GenBank/DDBJ databases">
        <authorList>
            <person name="Weinstock G."/>
            <person name="Sodergren E."/>
            <person name="Clifton S."/>
            <person name="Fulton L."/>
            <person name="Fulton B."/>
            <person name="Courtney L."/>
            <person name="Fronick C."/>
            <person name="Harrison M."/>
            <person name="Strong C."/>
            <person name="Farmer C."/>
            <person name="Delahaunty K."/>
            <person name="Markovic C."/>
            <person name="Hall O."/>
            <person name="Minx P."/>
            <person name="Tomlinson C."/>
            <person name="Mitreva M."/>
            <person name="Hou S."/>
            <person name="Chen J."/>
            <person name="Wollam A."/>
            <person name="Pepin K.H."/>
            <person name="Johnson M."/>
            <person name="Bhonagiri V."/>
            <person name="Zhang X."/>
            <person name="Suruliraj S."/>
            <person name="Warren W."/>
            <person name="Chinwalla A."/>
            <person name="Mardis E.R."/>
            <person name="Wilson R.K."/>
        </authorList>
    </citation>
    <scope>NUCLEOTIDE SEQUENCE [LARGE SCALE GENOMIC DNA]</scope>
    <source>
        <strain evidence="1 2">F0432</strain>
    </source>
</reference>
<comment type="caution">
    <text evidence="1">The sequence shown here is derived from an EMBL/GenBank/DDBJ whole genome shotgun (WGS) entry which is preliminary data.</text>
</comment>
<organism evidence="1 2">
    <name type="scientific">Cardiobacterium valvarum F0432</name>
    <dbReference type="NCBI Taxonomy" id="797473"/>
    <lineage>
        <taxon>Bacteria</taxon>
        <taxon>Pseudomonadati</taxon>
        <taxon>Pseudomonadota</taxon>
        <taxon>Gammaproteobacteria</taxon>
        <taxon>Cardiobacteriales</taxon>
        <taxon>Cardiobacteriaceae</taxon>
        <taxon>Cardiobacterium</taxon>
    </lineage>
</organism>
<protein>
    <submittedName>
        <fullName evidence="1">Uncharacterized protein</fullName>
    </submittedName>
</protein>
<dbReference type="AlphaFoldDB" id="G9ZHX3"/>
<dbReference type="EMBL" id="AGCM01000140">
    <property type="protein sequence ID" value="EHM52342.1"/>
    <property type="molecule type" value="Genomic_DNA"/>
</dbReference>
<gene>
    <name evidence="1" type="ORF">HMPREF9080_02382</name>
</gene>
<evidence type="ECO:0000313" key="2">
    <source>
        <dbReference type="Proteomes" id="UP000004750"/>
    </source>
</evidence>
<name>G9ZHX3_9GAMM</name>